<evidence type="ECO:0000313" key="7">
    <source>
        <dbReference type="RefSeq" id="XP_022338062.1"/>
    </source>
</evidence>
<dbReference type="PROSITE" id="PS00498">
    <property type="entry name" value="TYROSINASE_2"/>
    <property type="match status" value="1"/>
</dbReference>
<dbReference type="PROSITE" id="PS00497">
    <property type="entry name" value="TYROSINASE_1"/>
    <property type="match status" value="1"/>
</dbReference>
<gene>
    <name evidence="7" type="primary">LOC111133732</name>
</gene>
<dbReference type="InterPro" id="IPR002227">
    <property type="entry name" value="Tyrosinase_Cu-bd"/>
</dbReference>
<dbReference type="AlphaFoldDB" id="A0A8B8EBN7"/>
<organism evidence="6 7">
    <name type="scientific">Crassostrea virginica</name>
    <name type="common">Eastern oyster</name>
    <dbReference type="NCBI Taxonomy" id="6565"/>
    <lineage>
        <taxon>Eukaryota</taxon>
        <taxon>Metazoa</taxon>
        <taxon>Spiralia</taxon>
        <taxon>Lophotrochozoa</taxon>
        <taxon>Mollusca</taxon>
        <taxon>Bivalvia</taxon>
        <taxon>Autobranchia</taxon>
        <taxon>Pteriomorphia</taxon>
        <taxon>Ostreida</taxon>
        <taxon>Ostreoidea</taxon>
        <taxon>Ostreidae</taxon>
        <taxon>Crassostrea</taxon>
    </lineage>
</organism>
<dbReference type="KEGG" id="cvn:111133732"/>
<feature type="domain" description="Tyrosinase copper-binding" evidence="4">
    <location>
        <begin position="152"/>
        <end position="169"/>
    </location>
</feature>
<evidence type="ECO:0000259" key="5">
    <source>
        <dbReference type="PROSITE" id="PS00498"/>
    </source>
</evidence>
<evidence type="ECO:0000256" key="1">
    <source>
        <dbReference type="ARBA" id="ARBA00022723"/>
    </source>
</evidence>
<keyword evidence="6" id="KW-1185">Reference proteome</keyword>
<dbReference type="GO" id="GO:0046872">
    <property type="term" value="F:metal ion binding"/>
    <property type="evidence" value="ECO:0007669"/>
    <property type="project" value="UniProtKB-KW"/>
</dbReference>
<dbReference type="GeneID" id="111133732"/>
<dbReference type="PANTHER" id="PTHR11474:SF126">
    <property type="entry name" value="TYROSINASE-LIKE PROTEIN TYR-1-RELATED"/>
    <property type="match status" value="1"/>
</dbReference>
<keyword evidence="1" id="KW-0479">Metal-binding</keyword>
<name>A0A8B8EBN7_CRAVI</name>
<dbReference type="OrthoDB" id="6123768at2759"/>
<feature type="region of interest" description="Disordered" evidence="3">
    <location>
        <begin position="439"/>
        <end position="463"/>
    </location>
</feature>
<sequence>MAGTGVLCVLFGFVLSMIGTYAIIWEADMPSLLKQCYEEHTRGLTVSDIASHDIQSYCLGSYVWQIPYIQRFNMTIHQINYIRSVYREYQQKLYHTRRHKRQVQRAIRRELRVLSDEQRQRFFNALNAMKRDGSYDAWANVHANMGVIQSAHGGPNFLGFHRVYLLFIEFALQRIDSSVSLCYWDSTMDNDMINPQETAMFTAQLVGNGNGPVSNGPFADWEVDDGPITRNIGITRSSLMVKEALARFFEGNEATSHRQVVLGFGENLANTIEGQHNNVHNWVGGLMSSGVTTAHDPIFILHHAFIDYIWERFRQKIRQQGVDPTTDYPWPMENSNFNLNFLNNPNRAMDFYENFTNIDGYSDIFTQEFYEYEDMPSCANNCGNSRFLTCQGGVCVALSASDIGEQSSAQIMAQRATATAAGVRAAEEDQQPVVAPFQTSFVDPRTGNGNGNGRNMESPAGRAQGGISPFQSSMFDPRTGNGNRGNTAGQLSRAAGSLQGIQRFNGGGNNVRFNGASLAANPASVGFGRMNGRNFRGMARTGHPNNRFGNIVPPNNAIRHMWAQRTGFQGSQTGIPPSSVLVQNNNLNRDEIRRMAHLRDIPIQNTFTMDGVSDTRRWVYLPIRIIYMRPPGQFYGSRVVYNSKFVPNTDMYSPRIYPEFKNISPQTAPATYPSCFKNLGGSSKVFVQSDGFSYRGKYLDYAVIDERQPVSESVAYVAVKNPELGAAQCYLTAFDSCGRVCQPRCLVPGSNPPAYRPCSGVVNLSNRLPRMYGRTYGEAVKSRWSFADKNCPSSFGGEIFMTFYCDYENVWPWKGCNGGKTKVPSFRGK</sequence>
<protein>
    <submittedName>
        <fullName evidence="7">Uncharacterized protein LOC111133732</fullName>
    </submittedName>
</protein>
<dbReference type="SUPFAM" id="SSF48056">
    <property type="entry name" value="Di-copper centre-containing domain"/>
    <property type="match status" value="1"/>
</dbReference>
<evidence type="ECO:0000256" key="3">
    <source>
        <dbReference type="SAM" id="MobiDB-lite"/>
    </source>
</evidence>
<feature type="domain" description="Tyrosinase copper-binding" evidence="5">
    <location>
        <begin position="296"/>
        <end position="307"/>
    </location>
</feature>
<reference evidence="7" key="1">
    <citation type="submission" date="2025-08" db="UniProtKB">
        <authorList>
            <consortium name="RefSeq"/>
        </authorList>
    </citation>
    <scope>IDENTIFICATION</scope>
    <source>
        <tissue evidence="7">Whole sample</tissue>
    </source>
</reference>
<dbReference type="Proteomes" id="UP000694844">
    <property type="component" value="Chromosome 5"/>
</dbReference>
<dbReference type="PANTHER" id="PTHR11474">
    <property type="entry name" value="TYROSINASE FAMILY MEMBER"/>
    <property type="match status" value="1"/>
</dbReference>
<dbReference type="Gene3D" id="1.10.1280.10">
    <property type="entry name" value="Di-copper center containing domain from catechol oxidase"/>
    <property type="match status" value="1"/>
</dbReference>
<dbReference type="InterPro" id="IPR050316">
    <property type="entry name" value="Tyrosinase/Hemocyanin"/>
</dbReference>
<dbReference type="RefSeq" id="XP_022338062.1">
    <property type="nucleotide sequence ID" value="XM_022482354.1"/>
</dbReference>
<keyword evidence="2" id="KW-0186">Copper</keyword>
<proteinExistence type="predicted"/>
<accession>A0A8B8EBN7</accession>
<evidence type="ECO:0000313" key="6">
    <source>
        <dbReference type="Proteomes" id="UP000694844"/>
    </source>
</evidence>
<evidence type="ECO:0000256" key="2">
    <source>
        <dbReference type="ARBA" id="ARBA00023008"/>
    </source>
</evidence>
<dbReference type="Pfam" id="PF00264">
    <property type="entry name" value="Tyrosinase"/>
    <property type="match status" value="1"/>
</dbReference>
<evidence type="ECO:0000259" key="4">
    <source>
        <dbReference type="PROSITE" id="PS00497"/>
    </source>
</evidence>
<dbReference type="GO" id="GO:0016491">
    <property type="term" value="F:oxidoreductase activity"/>
    <property type="evidence" value="ECO:0007669"/>
    <property type="project" value="InterPro"/>
</dbReference>
<dbReference type="InterPro" id="IPR008922">
    <property type="entry name" value="Di-copper_centre_dom_sf"/>
</dbReference>
<dbReference type="PRINTS" id="PR00092">
    <property type="entry name" value="TYROSINASE"/>
</dbReference>